<dbReference type="AlphaFoldDB" id="A0A1C3E7V3"/>
<dbReference type="Proteomes" id="UP000094828">
    <property type="component" value="Unassembled WGS sequence"/>
</dbReference>
<keyword evidence="2" id="KW-1185">Reference proteome</keyword>
<reference evidence="1 2" key="1">
    <citation type="submission" date="2016-05" db="EMBL/GenBank/DDBJ databases">
        <title>Genomic and physiological characterization of Planctopirus sp. isolated from fresh water lake.</title>
        <authorList>
            <person name="Subhash Y."/>
            <person name="Ramana C."/>
        </authorList>
    </citation>
    <scope>NUCLEOTIDE SEQUENCE [LARGE SCALE GENOMIC DNA]</scope>
    <source>
        <strain evidence="1 2">JC280</strain>
    </source>
</reference>
<comment type="caution">
    <text evidence="1">The sequence shown here is derived from an EMBL/GenBank/DDBJ whole genome shotgun (WGS) entry which is preliminary data.</text>
</comment>
<organism evidence="1 2">
    <name type="scientific">Planctopirus hydrillae</name>
    <dbReference type="NCBI Taxonomy" id="1841610"/>
    <lineage>
        <taxon>Bacteria</taxon>
        <taxon>Pseudomonadati</taxon>
        <taxon>Planctomycetota</taxon>
        <taxon>Planctomycetia</taxon>
        <taxon>Planctomycetales</taxon>
        <taxon>Planctomycetaceae</taxon>
        <taxon>Planctopirus</taxon>
    </lineage>
</organism>
<name>A0A1C3E7V3_9PLAN</name>
<dbReference type="EMBL" id="LYDR01000137">
    <property type="protein sequence ID" value="ODA29313.1"/>
    <property type="molecule type" value="Genomic_DNA"/>
</dbReference>
<protein>
    <submittedName>
        <fullName evidence="1">Uncharacterized protein</fullName>
    </submittedName>
</protein>
<evidence type="ECO:0000313" key="1">
    <source>
        <dbReference type="EMBL" id="ODA29313.1"/>
    </source>
</evidence>
<proteinExistence type="predicted"/>
<gene>
    <name evidence="1" type="ORF">A6X21_09500</name>
</gene>
<dbReference type="STRING" id="1841610.A6X21_09500"/>
<evidence type="ECO:0000313" key="2">
    <source>
        <dbReference type="Proteomes" id="UP000094828"/>
    </source>
</evidence>
<sequence length="93" mass="10496">MGFLFYSTHAVSFLWQSSSLKLSLPKFNWIISRWLTTILEMILARDGAGIAGGNVARMTTNGFAKARCSTIVVVLVRTFMGLQQWYFCPSLDR</sequence>
<accession>A0A1C3E7V3</accession>